<dbReference type="InterPro" id="IPR050407">
    <property type="entry name" value="Geranylgeranyl_reductase"/>
</dbReference>
<gene>
    <name evidence="2" type="ORF">METZ01_LOCUS31850</name>
</gene>
<feature type="non-terminal residue" evidence="2">
    <location>
        <position position="1"/>
    </location>
</feature>
<dbReference type="PANTHER" id="PTHR42685">
    <property type="entry name" value="GERANYLGERANYL DIPHOSPHATE REDUCTASE"/>
    <property type="match status" value="1"/>
</dbReference>
<dbReference type="InterPro" id="IPR036188">
    <property type="entry name" value="FAD/NAD-bd_sf"/>
</dbReference>
<dbReference type="PRINTS" id="PR00420">
    <property type="entry name" value="RNGMNOXGNASE"/>
</dbReference>
<sequence>VPSCEVLIVGAGPAGCAAAIRGTQLGLEVVVVDKATFPRDKCCGDGLTTLALRELERLGVHPTAMPSWFEIGDVYLRSPQGREIQLSLPRNRGQYAAVVERRELDAELVRVALDSGVQIRQGTGFEQIKLDDDGARVRLQDGTTMSAKTVIAADGMWSPVRKALGCTPVGYRGDWHAFRQYLHADGVRSRHLWVWFEKDLLPGYAWSFPLEGGRVNVGFGVVRNGAVDGAQLASIWAGLLERPHLRQVLGDVRPEASHKAWPIPARLPRAQLSLGCVMFVGDAATATDPMTGEGIGQALETGRLAAQAISEEDQPRLAALRYEKSVRVALQRDHRLASSLSRLLTKPGLAETALGLVNATDWSRRHFARWMFEDYPRAALLSPGRWKRGVFNTRGAWENVT</sequence>
<name>A0A381QI38_9ZZZZ</name>
<dbReference type="GO" id="GO:0071949">
    <property type="term" value="F:FAD binding"/>
    <property type="evidence" value="ECO:0007669"/>
    <property type="project" value="InterPro"/>
</dbReference>
<dbReference type="Gene3D" id="3.50.50.60">
    <property type="entry name" value="FAD/NAD(P)-binding domain"/>
    <property type="match status" value="1"/>
</dbReference>
<proteinExistence type="predicted"/>
<evidence type="ECO:0000313" key="2">
    <source>
        <dbReference type="EMBL" id="SUZ78996.1"/>
    </source>
</evidence>
<organism evidence="2">
    <name type="scientific">marine metagenome</name>
    <dbReference type="NCBI Taxonomy" id="408172"/>
    <lineage>
        <taxon>unclassified sequences</taxon>
        <taxon>metagenomes</taxon>
        <taxon>ecological metagenomes</taxon>
    </lineage>
</organism>
<dbReference type="AlphaFoldDB" id="A0A381QI38"/>
<dbReference type="EMBL" id="UINC01001372">
    <property type="protein sequence ID" value="SUZ78996.1"/>
    <property type="molecule type" value="Genomic_DNA"/>
</dbReference>
<protein>
    <recommendedName>
        <fullName evidence="1">FAD-binding domain-containing protein</fullName>
    </recommendedName>
</protein>
<evidence type="ECO:0000259" key="1">
    <source>
        <dbReference type="Pfam" id="PF01494"/>
    </source>
</evidence>
<dbReference type="PANTHER" id="PTHR42685:SF22">
    <property type="entry name" value="CONDITIONED MEDIUM FACTOR RECEPTOR 1"/>
    <property type="match status" value="1"/>
</dbReference>
<dbReference type="InterPro" id="IPR011777">
    <property type="entry name" value="Geranylgeranyl_Rdtase_fam"/>
</dbReference>
<dbReference type="SUPFAM" id="SSF51905">
    <property type="entry name" value="FAD/NAD(P)-binding domain"/>
    <property type="match status" value="1"/>
</dbReference>
<dbReference type="InterPro" id="IPR002938">
    <property type="entry name" value="FAD-bd"/>
</dbReference>
<accession>A0A381QI38</accession>
<feature type="domain" description="FAD-binding" evidence="1">
    <location>
        <begin position="4"/>
        <end position="299"/>
    </location>
</feature>
<dbReference type="GO" id="GO:0016628">
    <property type="term" value="F:oxidoreductase activity, acting on the CH-CH group of donors, NAD or NADP as acceptor"/>
    <property type="evidence" value="ECO:0007669"/>
    <property type="project" value="InterPro"/>
</dbReference>
<reference evidence="2" key="1">
    <citation type="submission" date="2018-05" db="EMBL/GenBank/DDBJ databases">
        <authorList>
            <person name="Lanie J.A."/>
            <person name="Ng W.-L."/>
            <person name="Kazmierczak K.M."/>
            <person name="Andrzejewski T.M."/>
            <person name="Davidsen T.M."/>
            <person name="Wayne K.J."/>
            <person name="Tettelin H."/>
            <person name="Glass J.I."/>
            <person name="Rusch D."/>
            <person name="Podicherti R."/>
            <person name="Tsui H.-C.T."/>
            <person name="Winkler M.E."/>
        </authorList>
    </citation>
    <scope>NUCLEOTIDE SEQUENCE</scope>
</reference>
<dbReference type="NCBIfam" id="TIGR02032">
    <property type="entry name" value="GG-red-SF"/>
    <property type="match status" value="1"/>
</dbReference>
<dbReference type="Pfam" id="PF01494">
    <property type="entry name" value="FAD_binding_3"/>
    <property type="match status" value="1"/>
</dbReference>